<dbReference type="InterPro" id="IPR029066">
    <property type="entry name" value="PLP-binding_barrel"/>
</dbReference>
<feature type="domain" description="Alanine racemase N-terminal" evidence="4">
    <location>
        <begin position="6"/>
        <end position="227"/>
    </location>
</feature>
<organism evidence="5 6">
    <name type="scientific">Geoalkalibacter halelectricus</name>
    <dbReference type="NCBI Taxonomy" id="2847045"/>
    <lineage>
        <taxon>Bacteria</taxon>
        <taxon>Pseudomonadati</taxon>
        <taxon>Thermodesulfobacteriota</taxon>
        <taxon>Desulfuromonadia</taxon>
        <taxon>Desulfuromonadales</taxon>
        <taxon>Geoalkalibacteraceae</taxon>
        <taxon>Geoalkalibacter</taxon>
    </lineage>
</organism>
<dbReference type="CDD" id="cd00635">
    <property type="entry name" value="PLPDE_III_YBL036c_like"/>
    <property type="match status" value="1"/>
</dbReference>
<proteinExistence type="inferred from homology"/>
<dbReference type="PANTHER" id="PTHR10146">
    <property type="entry name" value="PROLINE SYNTHETASE CO-TRANSCRIBED BACTERIAL HOMOLOG PROTEIN"/>
    <property type="match status" value="1"/>
</dbReference>
<dbReference type="Proteomes" id="UP001060414">
    <property type="component" value="Chromosome"/>
</dbReference>
<evidence type="ECO:0000259" key="4">
    <source>
        <dbReference type="Pfam" id="PF01168"/>
    </source>
</evidence>
<feature type="modified residue" description="N6-(pyridoxal phosphate)lysine" evidence="2">
    <location>
        <position position="35"/>
    </location>
</feature>
<evidence type="ECO:0000256" key="3">
    <source>
        <dbReference type="RuleBase" id="RU004514"/>
    </source>
</evidence>
<dbReference type="InterPro" id="IPR011078">
    <property type="entry name" value="PyrdxlP_homeostasis"/>
</dbReference>
<sequence length="228" mass="25208">MNIAANLQQIRAEIAAACLRAARDPEAVRLVAVSKTKSAAAISEAATAGQRIFGESYVQEFLDKSPEVRQAVEWHFVGHLQSNKVKYLRDRVTLIHSVDRLSLAREIDRQWARCEHPLAVLMQVNLGDEDSKSGIAPDQAADLARAIAALPHLRLRGLMTLPPYFDDPEEVRPFFRRLRLLADEIAALALPGVRMEELSMGMSHDFTVAIEEGATLVRIGTAIFGSRS</sequence>
<evidence type="ECO:0000313" key="6">
    <source>
        <dbReference type="Proteomes" id="UP001060414"/>
    </source>
</evidence>
<accession>A0ABY5ZNU6</accession>
<comment type="function">
    <text evidence="2">Pyridoxal 5'-phosphate (PLP)-binding protein, which is involved in PLP homeostasis.</text>
</comment>
<dbReference type="NCBIfam" id="TIGR00044">
    <property type="entry name" value="YggS family pyridoxal phosphate-dependent enzyme"/>
    <property type="match status" value="1"/>
</dbReference>
<name>A0ABY5ZNU6_9BACT</name>
<dbReference type="SUPFAM" id="SSF51419">
    <property type="entry name" value="PLP-binding barrel"/>
    <property type="match status" value="1"/>
</dbReference>
<dbReference type="Pfam" id="PF01168">
    <property type="entry name" value="Ala_racemase_N"/>
    <property type="match status" value="1"/>
</dbReference>
<evidence type="ECO:0000256" key="2">
    <source>
        <dbReference type="HAMAP-Rule" id="MF_02087"/>
    </source>
</evidence>
<dbReference type="PIRSF" id="PIRSF004848">
    <property type="entry name" value="YBL036c_PLPDEIII"/>
    <property type="match status" value="1"/>
</dbReference>
<dbReference type="Gene3D" id="3.20.20.10">
    <property type="entry name" value="Alanine racemase"/>
    <property type="match status" value="1"/>
</dbReference>
<dbReference type="HAMAP" id="MF_02087">
    <property type="entry name" value="PLP_homeostasis"/>
    <property type="match status" value="1"/>
</dbReference>
<dbReference type="InterPro" id="IPR001608">
    <property type="entry name" value="Ala_racemase_N"/>
</dbReference>
<dbReference type="PROSITE" id="PS01211">
    <property type="entry name" value="UPF0001"/>
    <property type="match status" value="1"/>
</dbReference>
<keyword evidence="1 2" id="KW-0663">Pyridoxal phosphate</keyword>
<protein>
    <recommendedName>
        <fullName evidence="2">Pyridoxal phosphate homeostasis protein</fullName>
        <shortName evidence="2">PLP homeostasis protein</shortName>
    </recommendedName>
</protein>
<reference evidence="5" key="1">
    <citation type="journal article" date="2022" name="Environ. Microbiol.">
        <title>Geoalkalibacter halelectricus SAP #1 sp. nov. possessing extracellular electron transfer and mineral#reducing capabilities from a haloalkaline environment.</title>
        <authorList>
            <person name="Yadav S."/>
            <person name="Singh R."/>
            <person name="Sundharam S.S."/>
            <person name="Chaudhary S."/>
            <person name="Krishnamurthi S."/>
            <person name="Patil S.A."/>
        </authorList>
    </citation>
    <scope>NUCLEOTIDE SEQUENCE</scope>
    <source>
        <strain evidence="5">SAP-1</strain>
    </source>
</reference>
<dbReference type="RefSeq" id="WP_260749140.1">
    <property type="nucleotide sequence ID" value="NZ_CP092109.1"/>
</dbReference>
<evidence type="ECO:0000313" key="5">
    <source>
        <dbReference type="EMBL" id="UWZ80776.1"/>
    </source>
</evidence>
<evidence type="ECO:0000256" key="1">
    <source>
        <dbReference type="ARBA" id="ARBA00022898"/>
    </source>
</evidence>
<dbReference type="PANTHER" id="PTHR10146:SF14">
    <property type="entry name" value="PYRIDOXAL PHOSPHATE HOMEOSTASIS PROTEIN"/>
    <property type="match status" value="1"/>
</dbReference>
<dbReference type="EMBL" id="CP092109">
    <property type="protein sequence ID" value="UWZ80776.1"/>
    <property type="molecule type" value="Genomic_DNA"/>
</dbReference>
<gene>
    <name evidence="5" type="ORF">L9S41_05075</name>
</gene>
<keyword evidence="6" id="KW-1185">Reference proteome</keyword>
<comment type="similarity">
    <text evidence="2 3">Belongs to the pyridoxal phosphate-binding protein YggS/PROSC family.</text>
</comment>